<evidence type="ECO:0000256" key="3">
    <source>
        <dbReference type="SAM" id="MobiDB-lite"/>
    </source>
</evidence>
<dbReference type="InterPro" id="IPR002075">
    <property type="entry name" value="NTF2_dom"/>
</dbReference>
<evidence type="ECO:0000256" key="1">
    <source>
        <dbReference type="ARBA" id="ARBA00022884"/>
    </source>
</evidence>
<dbReference type="SMART" id="SM00360">
    <property type="entry name" value="RRM"/>
    <property type="match status" value="1"/>
</dbReference>
<keyword evidence="7" id="KW-1185">Reference proteome</keyword>
<reference evidence="6 7" key="1">
    <citation type="journal article" date="2021" name="bioRxiv">
        <title>Chromosome-scale and haplotype-resolved genome assembly of a tetraploid potato cultivar.</title>
        <authorList>
            <person name="Sun H."/>
            <person name="Jiao W.-B."/>
            <person name="Krause K."/>
            <person name="Campoy J.A."/>
            <person name="Goel M."/>
            <person name="Folz-Donahue K."/>
            <person name="Kukat C."/>
            <person name="Huettel B."/>
            <person name="Schneeberger K."/>
        </authorList>
    </citation>
    <scope>NUCLEOTIDE SEQUENCE [LARGE SCALE GENOMIC DNA]</scope>
    <source>
        <strain evidence="6">SolTubOtavaFocal</strain>
        <tissue evidence="6">Leaves</tissue>
    </source>
</reference>
<feature type="domain" description="NTF2" evidence="5">
    <location>
        <begin position="14"/>
        <end position="128"/>
    </location>
</feature>
<comment type="caution">
    <text evidence="6">The sequence shown here is derived from an EMBL/GenBank/DDBJ whole genome shotgun (WGS) entry which is preliminary data.</text>
</comment>
<feature type="region of interest" description="Disordered" evidence="3">
    <location>
        <begin position="280"/>
        <end position="311"/>
    </location>
</feature>
<evidence type="ECO:0008006" key="8">
    <source>
        <dbReference type="Google" id="ProtNLM"/>
    </source>
</evidence>
<dbReference type="Pfam" id="PF02136">
    <property type="entry name" value="NTF2"/>
    <property type="match status" value="1"/>
</dbReference>
<proteinExistence type="predicted"/>
<protein>
    <recommendedName>
        <fullName evidence="8">G3BP-like protein</fullName>
    </recommendedName>
</protein>
<dbReference type="PROSITE" id="PS50177">
    <property type="entry name" value="NTF2_DOMAIN"/>
    <property type="match status" value="1"/>
</dbReference>
<feature type="domain" description="RRM" evidence="4">
    <location>
        <begin position="332"/>
        <end position="409"/>
    </location>
</feature>
<dbReference type="PANTHER" id="PTHR10693">
    <property type="entry name" value="RAS GTPASE-ACTIVATING PROTEIN-BINDING PROTEIN"/>
    <property type="match status" value="1"/>
</dbReference>
<dbReference type="InterPro" id="IPR012677">
    <property type="entry name" value="Nucleotide-bd_a/b_plait_sf"/>
</dbReference>
<feature type="region of interest" description="Disordered" evidence="3">
    <location>
        <begin position="408"/>
        <end position="446"/>
    </location>
</feature>
<evidence type="ECO:0000259" key="4">
    <source>
        <dbReference type="PROSITE" id="PS50102"/>
    </source>
</evidence>
<dbReference type="InterPro" id="IPR000504">
    <property type="entry name" value="RRM_dom"/>
</dbReference>
<dbReference type="CDD" id="cd00590">
    <property type="entry name" value="RRM_SF"/>
    <property type="match status" value="1"/>
</dbReference>
<dbReference type="SUPFAM" id="SSF54928">
    <property type="entry name" value="RNA-binding domain, RBD"/>
    <property type="match status" value="1"/>
</dbReference>
<sequence length="528" mass="58784">MASSYSTPIGATQVGSYFVQQYYQVLQQQPDYVHQFYTDASSIVRVDGDSNESASALVQIHTLIMSMSFSGIKIKTINSLESWNGGVLVVASGSVKLKDINGWRNFVQTFLLAPQEKGYFVLNDVFHFVNEERSELVQAPVGSQNNLDAQPTSSNLLAEPPVHDYALEVEATEYVNSVNIQGNDAVEEYSYPEHDNENLYEAEAEAEYEYEYESEYDEADPEETHLGEETAQVRSFEEETSFPSNVVEVVPEPEPAAEEPVGEPSKLSYASILRAPKGPAPSVRIQPSYTKSAPPVSEWQPPVEQSISMPPAAPEASLDLADEGFSQEGESKSVYVRNLPSTVSSLDILQEFKNYGKIKQDGVFLRNRKDVGICYAFVEFEEVQGVQNAIKASPIQLAGRQVYIEERRPTSSSVSRGGRSGRGRGRGGRPAGRTFGRGSNPDDRVKSNGYREAVLVTLESDAEGENIVMFCTHLLKIFLIFLTSMQCDQQHQPQQPQGLGALSYQMPFVLVKRLDNYRAYRLREIRED</sequence>
<dbReference type="PANTHER" id="PTHR10693:SF29">
    <property type="entry name" value="GB|AAD20086.1"/>
    <property type="match status" value="1"/>
</dbReference>
<organism evidence="6 7">
    <name type="scientific">Solanum tuberosum</name>
    <name type="common">Potato</name>
    <dbReference type="NCBI Taxonomy" id="4113"/>
    <lineage>
        <taxon>Eukaryota</taxon>
        <taxon>Viridiplantae</taxon>
        <taxon>Streptophyta</taxon>
        <taxon>Embryophyta</taxon>
        <taxon>Tracheophyta</taxon>
        <taxon>Spermatophyta</taxon>
        <taxon>Magnoliopsida</taxon>
        <taxon>eudicotyledons</taxon>
        <taxon>Gunneridae</taxon>
        <taxon>Pentapetalae</taxon>
        <taxon>asterids</taxon>
        <taxon>lamiids</taxon>
        <taxon>Solanales</taxon>
        <taxon>Solanaceae</taxon>
        <taxon>Solanoideae</taxon>
        <taxon>Solaneae</taxon>
        <taxon>Solanum</taxon>
    </lineage>
</organism>
<dbReference type="Proteomes" id="UP000826656">
    <property type="component" value="Unassembled WGS sequence"/>
</dbReference>
<dbReference type="InterPro" id="IPR032710">
    <property type="entry name" value="NTF2-like_dom_sf"/>
</dbReference>
<evidence type="ECO:0000256" key="2">
    <source>
        <dbReference type="PROSITE-ProRule" id="PRU00176"/>
    </source>
</evidence>
<dbReference type="CDD" id="cd00780">
    <property type="entry name" value="NTF2"/>
    <property type="match status" value="1"/>
</dbReference>
<evidence type="ECO:0000313" key="6">
    <source>
        <dbReference type="EMBL" id="KAH0750271.1"/>
    </source>
</evidence>
<evidence type="ECO:0000313" key="7">
    <source>
        <dbReference type="Proteomes" id="UP000826656"/>
    </source>
</evidence>
<dbReference type="Pfam" id="PF00076">
    <property type="entry name" value="RRM_1"/>
    <property type="match status" value="1"/>
</dbReference>
<dbReference type="PROSITE" id="PS50102">
    <property type="entry name" value="RRM"/>
    <property type="match status" value="1"/>
</dbReference>
<dbReference type="Gene3D" id="3.30.70.330">
    <property type="match status" value="1"/>
</dbReference>
<gene>
    <name evidence="6" type="ORF">KY290_029503</name>
</gene>
<name>A0ABQ7UKX3_SOLTU</name>
<dbReference type="SUPFAM" id="SSF54427">
    <property type="entry name" value="NTF2-like"/>
    <property type="match status" value="1"/>
</dbReference>
<keyword evidence="1 2" id="KW-0694">RNA-binding</keyword>
<dbReference type="Gene3D" id="3.10.450.50">
    <property type="match status" value="1"/>
</dbReference>
<dbReference type="EMBL" id="JAIVGD010000019">
    <property type="protein sequence ID" value="KAH0750271.1"/>
    <property type="molecule type" value="Genomic_DNA"/>
</dbReference>
<evidence type="ECO:0000259" key="5">
    <source>
        <dbReference type="PROSITE" id="PS50177"/>
    </source>
</evidence>
<dbReference type="InterPro" id="IPR018222">
    <property type="entry name" value="Nuclear_transport_factor_2_euk"/>
</dbReference>
<dbReference type="InterPro" id="IPR035979">
    <property type="entry name" value="RBD_domain_sf"/>
</dbReference>
<dbReference type="InterPro" id="IPR039539">
    <property type="entry name" value="Ras_GTPase_bind_prot"/>
</dbReference>
<accession>A0ABQ7UKX3</accession>